<protein>
    <submittedName>
        <fullName evidence="1">Zinc-ribbon containing domain protein</fullName>
    </submittedName>
</protein>
<accession>A0A8S5VK30</accession>
<evidence type="ECO:0000313" key="1">
    <source>
        <dbReference type="EMBL" id="DAG89098.1"/>
    </source>
</evidence>
<name>A0A8S5VK30_9CAUD</name>
<reference evidence="1" key="1">
    <citation type="journal article" date="2021" name="Proc. Natl. Acad. Sci. U.S.A.">
        <title>A Catalog of Tens of Thousands of Viruses from Human Metagenomes Reveals Hidden Associations with Chronic Diseases.</title>
        <authorList>
            <person name="Tisza M.J."/>
            <person name="Buck C.B."/>
        </authorList>
    </citation>
    <scope>NUCLEOTIDE SEQUENCE</scope>
    <source>
        <strain evidence="1">CtfgE36</strain>
    </source>
</reference>
<dbReference type="EMBL" id="BK035253">
    <property type="protein sequence ID" value="DAG89098.1"/>
    <property type="molecule type" value="Genomic_DNA"/>
</dbReference>
<organism evidence="1">
    <name type="scientific">Ackermannviridae sp</name>
    <dbReference type="NCBI Taxonomy" id="2831612"/>
    <lineage>
        <taxon>Viruses</taxon>
        <taxon>Duplodnaviria</taxon>
        <taxon>Heunggongvirae</taxon>
        <taxon>Uroviricota</taxon>
        <taxon>Caudoviricetes</taxon>
        <taxon>Pantevenvirales</taxon>
        <taxon>Ackermannviridae</taxon>
    </lineage>
</organism>
<sequence length="109" mass="12506">MGFDITVSRYDVGKCPHCGKPIKGDMIDHEDSGGYAWKDWLEKIGYYVPCEDRIPDNDWYGKDMTLTLEQAKDLASFAENANVYHWDYISALVNDAIMDNSYVVINADW</sequence>
<proteinExistence type="predicted"/>